<dbReference type="InterPro" id="IPR017871">
    <property type="entry name" value="ABC_transporter-like_CS"/>
</dbReference>
<keyword evidence="4" id="KW-0067">ATP-binding</keyword>
<dbReference type="PANTHER" id="PTHR24221">
    <property type="entry name" value="ATP-BINDING CASSETTE SUB-FAMILY B"/>
    <property type="match status" value="1"/>
</dbReference>
<dbReference type="InterPro" id="IPR039421">
    <property type="entry name" value="Type_1_exporter"/>
</dbReference>
<evidence type="ECO:0000256" key="7">
    <source>
        <dbReference type="SAM" id="Phobius"/>
    </source>
</evidence>
<dbReference type="InterPro" id="IPR011527">
    <property type="entry name" value="ABC1_TM_dom"/>
</dbReference>
<comment type="subcellular location">
    <subcellularLocation>
        <location evidence="1">Cell membrane</location>
        <topology evidence="1">Multi-pass membrane protein</topology>
    </subcellularLocation>
</comment>
<evidence type="ECO:0000256" key="3">
    <source>
        <dbReference type="ARBA" id="ARBA00022741"/>
    </source>
</evidence>
<dbReference type="Proteomes" id="UP001222087">
    <property type="component" value="Chromosome"/>
</dbReference>
<dbReference type="InterPro" id="IPR003439">
    <property type="entry name" value="ABC_transporter-like_ATP-bd"/>
</dbReference>
<dbReference type="Gene3D" id="3.40.50.300">
    <property type="entry name" value="P-loop containing nucleotide triphosphate hydrolases"/>
    <property type="match status" value="1"/>
</dbReference>
<sequence>MTQKKNQGLLQEAFQASKSAYLYVAFFSLFINVLMLTVPLYMMQIFDRVLASHSYETLIYLTIIAILALLVLSLLDTVRTHILIHISTWFDRKISPVALAMSPDQLLQGNRYSEQVLRDIGTLRQFLGGSAILTFFDAPWIPIYILVIFLIHPLLGIISIIGAIALFAFALLNEFSTQKVLEKANDIAISNNIETTATLRNAEVIQAMGMTNSLVNNWFSNNEKVLLFQTKSSQVSGNILSLSKFFRLSLQVIILGVGAYLVLTNKITSGMMIAGSLLMSRALAPVEQAIGAWKQFQNFKQAKKRIDPHLMFVSGRVSGLKLPQPKGNVSIENLYYAPPNSQKFIISSLNYRIKQGEMVALIGASAAGKSTLARLIVGILKPNSGAVRLDSADVYQWERDDFGRHVGYLPQDIELFAGTVKDNIARLGEADDAAVIKAAQLAGCHDMILRLPHGYNTMVLRESFNLSGGQRQRIALARALYNDPQLIVLDEPNSNLDSEGEVALSKALENLKAKGITTLIIAHRPSIIHFVDTIIVLNEGKIQFAGPRDKILSKLRELNVITNPKKQEGIGNG</sequence>
<dbReference type="Pfam" id="PF00005">
    <property type="entry name" value="ABC_tran"/>
    <property type="match status" value="1"/>
</dbReference>
<evidence type="ECO:0000313" key="10">
    <source>
        <dbReference type="EMBL" id="WED41808.1"/>
    </source>
</evidence>
<accession>A0ABY8AM98</accession>
<dbReference type="CDD" id="cd03246">
    <property type="entry name" value="ABCC_Protease_Secretion"/>
    <property type="match status" value="1"/>
</dbReference>
<dbReference type="EMBL" id="CP119078">
    <property type="protein sequence ID" value="WED41808.1"/>
    <property type="molecule type" value="Genomic_DNA"/>
</dbReference>
<dbReference type="SMART" id="SM00382">
    <property type="entry name" value="AAA"/>
    <property type="match status" value="1"/>
</dbReference>
<dbReference type="SUPFAM" id="SSF90123">
    <property type="entry name" value="ABC transporter transmembrane region"/>
    <property type="match status" value="1"/>
</dbReference>
<feature type="transmembrane region" description="Helical" evidence="7">
    <location>
        <begin position="245"/>
        <end position="263"/>
    </location>
</feature>
<name>A0ABY8AM98_9GAMM</name>
<keyword evidence="2 7" id="KW-0812">Transmembrane</keyword>
<keyword evidence="3" id="KW-0547">Nucleotide-binding</keyword>
<feature type="transmembrane region" description="Helical" evidence="7">
    <location>
        <begin position="21"/>
        <end position="46"/>
    </location>
</feature>
<keyword evidence="6 7" id="KW-0472">Membrane</keyword>
<feature type="domain" description="ABC transporter" evidence="8">
    <location>
        <begin position="329"/>
        <end position="564"/>
    </location>
</feature>
<proteinExistence type="predicted"/>
<evidence type="ECO:0000256" key="5">
    <source>
        <dbReference type="ARBA" id="ARBA00022989"/>
    </source>
</evidence>
<gene>
    <name evidence="10" type="ORF">PXX05_07635</name>
</gene>
<dbReference type="InterPro" id="IPR027417">
    <property type="entry name" value="P-loop_NTPase"/>
</dbReference>
<dbReference type="RefSeq" id="WP_275087634.1">
    <property type="nucleotide sequence ID" value="NZ_CP119078.1"/>
</dbReference>
<evidence type="ECO:0000256" key="2">
    <source>
        <dbReference type="ARBA" id="ARBA00022692"/>
    </source>
</evidence>
<dbReference type="InterPro" id="IPR003593">
    <property type="entry name" value="AAA+_ATPase"/>
</dbReference>
<dbReference type="Pfam" id="PF00664">
    <property type="entry name" value="ABC_membrane"/>
    <property type="match status" value="1"/>
</dbReference>
<evidence type="ECO:0000256" key="4">
    <source>
        <dbReference type="ARBA" id="ARBA00022840"/>
    </source>
</evidence>
<evidence type="ECO:0000259" key="9">
    <source>
        <dbReference type="PROSITE" id="PS50929"/>
    </source>
</evidence>
<protein>
    <submittedName>
        <fullName evidence="10">Type I secretion system permease/ATPase</fullName>
    </submittedName>
</protein>
<dbReference type="SUPFAM" id="SSF52540">
    <property type="entry name" value="P-loop containing nucleoside triphosphate hydrolases"/>
    <property type="match status" value="1"/>
</dbReference>
<evidence type="ECO:0000259" key="8">
    <source>
        <dbReference type="PROSITE" id="PS50893"/>
    </source>
</evidence>
<keyword evidence="11" id="KW-1185">Reference proteome</keyword>
<organism evidence="10 11">
    <name type="scientific">Legionella cardiaca</name>
    <dbReference type="NCBI Taxonomy" id="1071983"/>
    <lineage>
        <taxon>Bacteria</taxon>
        <taxon>Pseudomonadati</taxon>
        <taxon>Pseudomonadota</taxon>
        <taxon>Gammaproteobacteria</taxon>
        <taxon>Legionellales</taxon>
        <taxon>Legionellaceae</taxon>
        <taxon>Legionella</taxon>
    </lineage>
</organism>
<feature type="domain" description="ABC transmembrane type-1" evidence="9">
    <location>
        <begin position="24"/>
        <end position="298"/>
    </location>
</feature>
<evidence type="ECO:0000256" key="1">
    <source>
        <dbReference type="ARBA" id="ARBA00004651"/>
    </source>
</evidence>
<dbReference type="PROSITE" id="PS50929">
    <property type="entry name" value="ABC_TM1F"/>
    <property type="match status" value="1"/>
</dbReference>
<evidence type="ECO:0000256" key="6">
    <source>
        <dbReference type="ARBA" id="ARBA00023136"/>
    </source>
</evidence>
<dbReference type="Gene3D" id="1.20.1560.10">
    <property type="entry name" value="ABC transporter type 1, transmembrane domain"/>
    <property type="match status" value="1"/>
</dbReference>
<dbReference type="PANTHER" id="PTHR24221:SF248">
    <property type="entry name" value="ABC TRANSPORTER TRANSMEMBRANE REGION"/>
    <property type="match status" value="1"/>
</dbReference>
<feature type="transmembrane region" description="Helical" evidence="7">
    <location>
        <begin position="143"/>
        <end position="172"/>
    </location>
</feature>
<dbReference type="NCBIfam" id="TIGR01842">
    <property type="entry name" value="type_I_sec_PrtD"/>
    <property type="match status" value="1"/>
</dbReference>
<dbReference type="PROSITE" id="PS00211">
    <property type="entry name" value="ABC_TRANSPORTER_1"/>
    <property type="match status" value="1"/>
</dbReference>
<dbReference type="InterPro" id="IPR036640">
    <property type="entry name" value="ABC1_TM_sf"/>
</dbReference>
<keyword evidence="5 7" id="KW-1133">Transmembrane helix</keyword>
<dbReference type="InterPro" id="IPR010128">
    <property type="entry name" value="ATPase_T1SS_PrtD-like"/>
</dbReference>
<reference evidence="10 11" key="1">
    <citation type="submission" date="2023-02" db="EMBL/GenBank/DDBJ databases">
        <title>Genome Sequence of L. cardiaca H63T.</title>
        <authorList>
            <person name="Lopez A.E."/>
            <person name="Cianciotto N.P."/>
        </authorList>
    </citation>
    <scope>NUCLEOTIDE SEQUENCE [LARGE SCALE GENOMIC DNA]</scope>
    <source>
        <strain evidence="10 11">H63</strain>
    </source>
</reference>
<dbReference type="PROSITE" id="PS50893">
    <property type="entry name" value="ABC_TRANSPORTER_2"/>
    <property type="match status" value="1"/>
</dbReference>
<evidence type="ECO:0000313" key="11">
    <source>
        <dbReference type="Proteomes" id="UP001222087"/>
    </source>
</evidence>
<feature type="transmembrane region" description="Helical" evidence="7">
    <location>
        <begin position="58"/>
        <end position="75"/>
    </location>
</feature>